<comment type="caution">
    <text evidence="8">The sequence shown here is derived from an EMBL/GenBank/DDBJ whole genome shotgun (WGS) entry which is preliminary data.</text>
</comment>
<evidence type="ECO:0000256" key="2">
    <source>
        <dbReference type="ARBA" id="ARBA00012438"/>
    </source>
</evidence>
<gene>
    <name evidence="8" type="ORF">GV791_08965</name>
</gene>
<feature type="transmembrane region" description="Helical" evidence="6">
    <location>
        <begin position="403"/>
        <end position="423"/>
    </location>
</feature>
<accession>A0A6P1CJA5</accession>
<feature type="transmembrane region" description="Helical" evidence="6">
    <location>
        <begin position="537"/>
        <end position="557"/>
    </location>
</feature>
<evidence type="ECO:0000256" key="4">
    <source>
        <dbReference type="ARBA" id="ARBA00022777"/>
    </source>
</evidence>
<feature type="transmembrane region" description="Helical" evidence="6">
    <location>
        <begin position="103"/>
        <end position="124"/>
    </location>
</feature>
<feature type="transmembrane region" description="Helical" evidence="6">
    <location>
        <begin position="456"/>
        <end position="475"/>
    </location>
</feature>
<dbReference type="PANTHER" id="PTHR24421:SF10">
    <property type="entry name" value="NITRATE_NITRITE SENSOR PROTEIN NARQ"/>
    <property type="match status" value="1"/>
</dbReference>
<feature type="transmembrane region" description="Helical" evidence="6">
    <location>
        <begin position="429"/>
        <end position="449"/>
    </location>
</feature>
<keyword evidence="5" id="KW-0902">Two-component regulatory system</keyword>
<comment type="catalytic activity">
    <reaction evidence="1">
        <text>ATP + protein L-histidine = ADP + protein N-phospho-L-histidine.</text>
        <dbReference type="EC" id="2.7.13.3"/>
    </reaction>
</comment>
<keyword evidence="8" id="KW-0067">ATP-binding</keyword>
<evidence type="ECO:0000256" key="1">
    <source>
        <dbReference type="ARBA" id="ARBA00000085"/>
    </source>
</evidence>
<evidence type="ECO:0000256" key="3">
    <source>
        <dbReference type="ARBA" id="ARBA00022679"/>
    </source>
</evidence>
<protein>
    <recommendedName>
        <fullName evidence="2">histidine kinase</fullName>
        <ecNumber evidence="2">2.7.13.3</ecNumber>
    </recommendedName>
</protein>
<keyword evidence="6" id="KW-0472">Membrane</keyword>
<dbReference type="Pfam" id="PF02518">
    <property type="entry name" value="HATPase_c"/>
    <property type="match status" value="1"/>
</dbReference>
<dbReference type="Proteomes" id="UP000471166">
    <property type="component" value="Unassembled WGS sequence"/>
</dbReference>
<dbReference type="EC" id="2.7.13.3" evidence="2"/>
<evidence type="ECO:0000256" key="5">
    <source>
        <dbReference type="ARBA" id="ARBA00023012"/>
    </source>
</evidence>
<dbReference type="InterPro" id="IPR036890">
    <property type="entry name" value="HATPase_C_sf"/>
</dbReference>
<dbReference type="InterPro" id="IPR003594">
    <property type="entry name" value="HATPase_dom"/>
</dbReference>
<feature type="transmembrane region" description="Helical" evidence="6">
    <location>
        <begin position="506"/>
        <end position="525"/>
    </location>
</feature>
<feature type="domain" description="Histidine kinase/HSP90-like ATPase" evidence="7">
    <location>
        <begin position="294"/>
        <end position="379"/>
    </location>
</feature>
<evidence type="ECO:0000313" key="8">
    <source>
        <dbReference type="EMBL" id="NEW32691.1"/>
    </source>
</evidence>
<proteinExistence type="predicted"/>
<evidence type="ECO:0000256" key="6">
    <source>
        <dbReference type="SAM" id="Phobius"/>
    </source>
</evidence>
<dbReference type="AlphaFoldDB" id="A0A6P1CJA5"/>
<keyword evidence="4" id="KW-0418">Kinase</keyword>
<dbReference type="EMBL" id="JAAGVB010000011">
    <property type="protein sequence ID" value="NEW32691.1"/>
    <property type="molecule type" value="Genomic_DNA"/>
</dbReference>
<evidence type="ECO:0000313" key="9">
    <source>
        <dbReference type="Proteomes" id="UP000471166"/>
    </source>
</evidence>
<dbReference type="InterPro" id="IPR050482">
    <property type="entry name" value="Sensor_HK_TwoCompSys"/>
</dbReference>
<keyword evidence="6" id="KW-1133">Transmembrane helix</keyword>
<name>A0A6P1CJA5_9NOCA</name>
<evidence type="ECO:0000259" key="7">
    <source>
        <dbReference type="Pfam" id="PF02518"/>
    </source>
</evidence>
<dbReference type="SUPFAM" id="SSF55874">
    <property type="entry name" value="ATPase domain of HSP90 chaperone/DNA topoisomerase II/histidine kinase"/>
    <property type="match status" value="1"/>
</dbReference>
<keyword evidence="3" id="KW-0808">Transferase</keyword>
<dbReference type="CDD" id="cd16917">
    <property type="entry name" value="HATPase_UhpB-NarQ-NarX-like"/>
    <property type="match status" value="1"/>
</dbReference>
<organism evidence="8 9">
    <name type="scientific">Nocardia cyriacigeorgica</name>
    <dbReference type="NCBI Taxonomy" id="135487"/>
    <lineage>
        <taxon>Bacteria</taxon>
        <taxon>Bacillati</taxon>
        <taxon>Actinomycetota</taxon>
        <taxon>Actinomycetes</taxon>
        <taxon>Mycobacteriales</taxon>
        <taxon>Nocardiaceae</taxon>
        <taxon>Nocardia</taxon>
    </lineage>
</organism>
<feature type="transmembrane region" description="Helical" evidence="6">
    <location>
        <begin position="154"/>
        <end position="173"/>
    </location>
</feature>
<reference evidence="8 9" key="1">
    <citation type="submission" date="2020-01" db="EMBL/GenBank/DDBJ databases">
        <title>Genetics and antimicrobial susceptibilities of Nocardia species isolated from the soil; a comparison with species isolated from humans.</title>
        <authorList>
            <person name="Carrasco G."/>
            <person name="Monzon S."/>
            <person name="Sansegundo M."/>
            <person name="Garcia E."/>
            <person name="Garrido N."/>
            <person name="Medina M.J."/>
            <person name="Villalon P."/>
            <person name="Ramirez-Arocha A.C."/>
            <person name="Jimenez P."/>
            <person name="Cuesta I."/>
            <person name="Valdezate S."/>
        </authorList>
    </citation>
    <scope>NUCLEOTIDE SEQUENCE [LARGE SCALE GENOMIC DNA]</scope>
    <source>
        <strain evidence="8 9">CNM20110626</strain>
    </source>
</reference>
<feature type="transmembrane region" description="Helical" evidence="6">
    <location>
        <begin position="131"/>
        <end position="148"/>
    </location>
</feature>
<dbReference type="GO" id="GO:0000160">
    <property type="term" value="P:phosphorelay signal transduction system"/>
    <property type="evidence" value="ECO:0007669"/>
    <property type="project" value="UniProtKB-KW"/>
</dbReference>
<keyword evidence="6" id="KW-0812">Transmembrane</keyword>
<dbReference type="GO" id="GO:0004673">
    <property type="term" value="F:protein histidine kinase activity"/>
    <property type="evidence" value="ECO:0007669"/>
    <property type="project" value="UniProtKB-EC"/>
</dbReference>
<dbReference type="PANTHER" id="PTHR24421">
    <property type="entry name" value="NITRATE/NITRITE SENSOR PROTEIN NARX-RELATED"/>
    <property type="match status" value="1"/>
</dbReference>
<keyword evidence="8" id="KW-0547">Nucleotide-binding</keyword>
<feature type="transmembrane region" description="Helical" evidence="6">
    <location>
        <begin position="78"/>
        <end position="97"/>
    </location>
</feature>
<dbReference type="Gene3D" id="3.30.565.10">
    <property type="entry name" value="Histidine kinase-like ATPase, C-terminal domain"/>
    <property type="match status" value="1"/>
</dbReference>
<dbReference type="GO" id="GO:0005524">
    <property type="term" value="F:ATP binding"/>
    <property type="evidence" value="ECO:0007669"/>
    <property type="project" value="UniProtKB-KW"/>
</dbReference>
<sequence length="759" mass="80814">MPKGLVMPPAQLETRRITVERVVARTERIGVTVLSGVNSVVALACLLGGDVGRGGLAVNVGLLGWSLWRLSRPRMGQWWRLADLAVVSVYLLSTPLLVDGPEFTTAASPMLAVAGTAVISFSLATATIRSLGATVVVMVAWAVGAAGVDGVGNPLAIFSLDFLLVEWAMAALLRRLVVRAAAATDDGFEQLDRSRIAAEVAEARAKAEREMWATMHDTAASTLTMLGQGVCADPARLRRQVQRDVRAVTAEPVFLTESGTVDVVPLIRAVCEDTVTPVRLTAPTSLVLDSTVGQALVSATREALTNVDRHAHARSATVDITDDHVGIGDDGVGFDSSDIEPRRRRHGIRGSMIGRITDIGGTVEIDSAPGRGTQVILRWAREDDSAAGQPDAFDHSRRLLRGYGYGLVAIAGIVTALQGLRALSADHPVAQLAVMAVALAAVLAAWIDIRVGLPPLVWWATVLAVIVAVPIQALLLSPEQLSTGANWAVAALGWQIAALAYTRPRALSMTLLCALWLSGAVVMLARAPATANIAELVYTIASVLVMQATAIGFTAFLQHAVTRTSQLRAAITDLQLRTTLTETLRRDHRARHRQLSITLVPLLHRLANEPDPAADPALRAACVIESARLRRMFGGHDESGHPLVEELRPVIDAAERRGVAVALHVSGELPALTPAERTRLLSAPVTLLTAARARARVVFTGSTPEQPFPTISIVCDCDDTVRATATTIAPNSDITTDEQLTWATFTLDPAPRPLEETTP</sequence>